<evidence type="ECO:0000313" key="4">
    <source>
        <dbReference type="Proteomes" id="UP000654918"/>
    </source>
</evidence>
<sequence>MSVKHILNTGHSSAGHQEGLQGPQRKEFGSMKRNATVLKEQERFDDVPVGIADARPDSYAGQLLPSMDLQSNKRQKTADQIQDDMGDLPGGGRDGCSPVQLPAEGPSSPEIKVEGSPMAYRQDREASEASAPDMEPQSPVGRRSSSQPRPKRISYASMESFIHVGDVLVSRLPDGVKAYLATSRLRPMNLGFPYDREEDAQNPRKWMWAVDVWTYHFDGALRRLETTLHIELRTISAVEEVDIWRLDVVPLRLLDERFLQILQDRGRTFWQCRKNKFVSYLDKDADVSYHEGERFMVDFKAYKDANPDSLDSPDGLFGSKMPDYIFETDQPPAEPDLLLMPSEVVGFQLRTNKWKHLKVDRIQDVHWDHRAFVHLVMDLDWKRLIESLVTTRLDAEHRTDVPFNKGNGLVMLLRGASGTGKTYTAEAAAEKAGRPLYHIDCSDLGTKPDQIKANLQTVFKRAKQWGCILLFEDIDVFLAPRARDDADRNARVSVFVHALEYHDGIVILTSNSCSLFDEALMSRVRLTIYYPPLSKLQRSELWHSFFVRLADFMPFGIDVLNLRRHLNVFAECEMNGRQIRNALTTARQLAQFSNERLGFEHLRRAILLTMGFDISAA</sequence>
<dbReference type="Pfam" id="PF00004">
    <property type="entry name" value="AAA"/>
    <property type="match status" value="1"/>
</dbReference>
<reference evidence="3" key="1">
    <citation type="journal article" date="2020" name="Phytopathology">
        <title>Genome Sequence Resources of Colletotrichum truncatum, C. plurivorum, C. musicola, and C. sojae: Four Species Pathogenic to Soybean (Glycine max).</title>
        <authorList>
            <person name="Rogerio F."/>
            <person name="Boufleur T.R."/>
            <person name="Ciampi-Guillardi M."/>
            <person name="Sukno S.A."/>
            <person name="Thon M.R."/>
            <person name="Massola Junior N.S."/>
            <person name="Baroncelli R."/>
        </authorList>
    </citation>
    <scope>NUCLEOTIDE SEQUENCE</scope>
    <source>
        <strain evidence="3">LFN00145</strain>
    </source>
</reference>
<dbReference type="InterPro" id="IPR003959">
    <property type="entry name" value="ATPase_AAA_core"/>
</dbReference>
<keyword evidence="4" id="KW-1185">Reference proteome</keyword>
<gene>
    <name evidence="3" type="ORF">CPLU01_13525</name>
</gene>
<evidence type="ECO:0000313" key="3">
    <source>
        <dbReference type="EMBL" id="KAF6817657.1"/>
    </source>
</evidence>
<dbReference type="Pfam" id="PF23232">
    <property type="entry name" value="AAA_lid_13"/>
    <property type="match status" value="1"/>
</dbReference>
<dbReference type="GO" id="GO:0005524">
    <property type="term" value="F:ATP binding"/>
    <property type="evidence" value="ECO:0007669"/>
    <property type="project" value="InterPro"/>
</dbReference>
<name>A0A8H6JRC8_9PEZI</name>
<comment type="caution">
    <text evidence="3">The sequence shown here is derived from an EMBL/GenBank/DDBJ whole genome shotgun (WGS) entry which is preliminary data.</text>
</comment>
<feature type="region of interest" description="Disordered" evidence="1">
    <location>
        <begin position="1"/>
        <end position="150"/>
    </location>
</feature>
<dbReference type="InterPro" id="IPR027417">
    <property type="entry name" value="P-loop_NTPase"/>
</dbReference>
<dbReference type="Gene3D" id="3.40.50.300">
    <property type="entry name" value="P-loop containing nucleotide triphosphate hydrolases"/>
    <property type="match status" value="1"/>
</dbReference>
<dbReference type="InterPro" id="IPR003593">
    <property type="entry name" value="AAA+_ATPase"/>
</dbReference>
<dbReference type="SMART" id="SM00382">
    <property type="entry name" value="AAA"/>
    <property type="match status" value="1"/>
</dbReference>
<evidence type="ECO:0000256" key="1">
    <source>
        <dbReference type="SAM" id="MobiDB-lite"/>
    </source>
</evidence>
<dbReference type="Proteomes" id="UP000654918">
    <property type="component" value="Unassembled WGS sequence"/>
</dbReference>
<proteinExistence type="predicted"/>
<dbReference type="AlphaFoldDB" id="A0A8H6JRC8"/>
<dbReference type="SUPFAM" id="SSF52540">
    <property type="entry name" value="P-loop containing nucleoside triphosphate hydrolases"/>
    <property type="match status" value="1"/>
</dbReference>
<dbReference type="GO" id="GO:0016887">
    <property type="term" value="F:ATP hydrolysis activity"/>
    <property type="evidence" value="ECO:0007669"/>
    <property type="project" value="InterPro"/>
</dbReference>
<organism evidence="3 4">
    <name type="scientific">Colletotrichum plurivorum</name>
    <dbReference type="NCBI Taxonomy" id="2175906"/>
    <lineage>
        <taxon>Eukaryota</taxon>
        <taxon>Fungi</taxon>
        <taxon>Dikarya</taxon>
        <taxon>Ascomycota</taxon>
        <taxon>Pezizomycotina</taxon>
        <taxon>Sordariomycetes</taxon>
        <taxon>Hypocreomycetidae</taxon>
        <taxon>Glomerellales</taxon>
        <taxon>Glomerellaceae</taxon>
        <taxon>Colletotrichum</taxon>
        <taxon>Colletotrichum orchidearum species complex</taxon>
    </lineage>
</organism>
<dbReference type="EMBL" id="WIGO01000314">
    <property type="protein sequence ID" value="KAF6817657.1"/>
    <property type="molecule type" value="Genomic_DNA"/>
</dbReference>
<accession>A0A8H6JRC8</accession>
<dbReference type="InterPro" id="IPR056599">
    <property type="entry name" value="AAA_lid_fung"/>
</dbReference>
<feature type="domain" description="AAA+ ATPase" evidence="2">
    <location>
        <begin position="407"/>
        <end position="534"/>
    </location>
</feature>
<protein>
    <submittedName>
        <fullName evidence="3">AAA family ATPase</fullName>
    </submittedName>
</protein>
<dbReference type="CDD" id="cd19481">
    <property type="entry name" value="RecA-like_protease"/>
    <property type="match status" value="1"/>
</dbReference>
<dbReference type="PANTHER" id="PTHR46411:SF2">
    <property type="entry name" value="AAA+ ATPASE DOMAIN-CONTAINING PROTEIN"/>
    <property type="match status" value="1"/>
</dbReference>
<dbReference type="PANTHER" id="PTHR46411">
    <property type="entry name" value="FAMILY ATPASE, PUTATIVE-RELATED"/>
    <property type="match status" value="1"/>
</dbReference>
<evidence type="ECO:0000259" key="2">
    <source>
        <dbReference type="SMART" id="SM00382"/>
    </source>
</evidence>